<name>A0A9N8L4X9_CHRIL</name>
<sequence length="154" mass="17961">MAPGEYQENAMKPSVGGRGAGPPAFYDQAYRGRLRVSALDLKYRSLRFIYLIPMPEVLVHVKPKFSPRRDPFTQKLEYLCRKCKSEEQFKLNNKLKIVLTIKLSVNKRWGLPAIFKVKLLQLEERDRLLRRVFVSSKVGWNTCSSKLRVIQDDF</sequence>
<keyword evidence="2" id="KW-1185">Reference proteome</keyword>
<evidence type="ECO:0000313" key="1">
    <source>
        <dbReference type="EMBL" id="CAD0201569.1"/>
    </source>
</evidence>
<dbReference type="EMBL" id="LR824017">
    <property type="protein sequence ID" value="CAD0201569.1"/>
    <property type="molecule type" value="Genomic_DNA"/>
</dbReference>
<accession>A0A9N8L4X9</accession>
<proteinExistence type="predicted"/>
<gene>
    <name evidence="1" type="ORF">CINC_LOCUS3239</name>
</gene>
<protein>
    <submittedName>
        <fullName evidence="1">Uncharacterized protein</fullName>
    </submittedName>
</protein>
<evidence type="ECO:0000313" key="2">
    <source>
        <dbReference type="Proteomes" id="UP001154114"/>
    </source>
</evidence>
<dbReference type="Proteomes" id="UP001154114">
    <property type="component" value="Chromosome 14"/>
</dbReference>
<organism evidence="1 2">
    <name type="scientific">Chrysodeixis includens</name>
    <name type="common">Soybean looper</name>
    <name type="synonym">Pseudoplusia includens</name>
    <dbReference type="NCBI Taxonomy" id="689277"/>
    <lineage>
        <taxon>Eukaryota</taxon>
        <taxon>Metazoa</taxon>
        <taxon>Ecdysozoa</taxon>
        <taxon>Arthropoda</taxon>
        <taxon>Hexapoda</taxon>
        <taxon>Insecta</taxon>
        <taxon>Pterygota</taxon>
        <taxon>Neoptera</taxon>
        <taxon>Endopterygota</taxon>
        <taxon>Lepidoptera</taxon>
        <taxon>Glossata</taxon>
        <taxon>Ditrysia</taxon>
        <taxon>Noctuoidea</taxon>
        <taxon>Noctuidae</taxon>
        <taxon>Plusiinae</taxon>
        <taxon>Chrysodeixis</taxon>
    </lineage>
</organism>
<reference evidence="1" key="1">
    <citation type="submission" date="2021-12" db="EMBL/GenBank/DDBJ databases">
        <authorList>
            <person name="King R."/>
        </authorList>
    </citation>
    <scope>NUCLEOTIDE SEQUENCE</scope>
</reference>
<dbReference type="AlphaFoldDB" id="A0A9N8L4X9"/>